<dbReference type="InterPro" id="IPR004288">
    <property type="entry name" value="Competence_ComC"/>
</dbReference>
<dbReference type="InterPro" id="IPR010133">
    <property type="entry name" value="Bacteriocin_signal_seq"/>
</dbReference>
<evidence type="ECO:0000256" key="5">
    <source>
        <dbReference type="ARBA" id="ARBA00023044"/>
    </source>
</evidence>
<gene>
    <name evidence="7" type="ORF">HMPREF1557_02211</name>
</gene>
<dbReference type="GO" id="GO:0005186">
    <property type="term" value="F:pheromone activity"/>
    <property type="evidence" value="ECO:0007669"/>
    <property type="project" value="UniProtKB-KW"/>
</dbReference>
<dbReference type="EMBL" id="AWVA01000127">
    <property type="protein sequence ID" value="ERJ73639.1"/>
    <property type="molecule type" value="Genomic_DNA"/>
</dbReference>
<dbReference type="PATRIC" id="fig|1227275.3.peg.1979"/>
<keyword evidence="4" id="KW-0964">Secreted</keyword>
<dbReference type="Pfam" id="PF03047">
    <property type="entry name" value="ComC"/>
    <property type="match status" value="1"/>
</dbReference>
<evidence type="ECO:0000256" key="3">
    <source>
        <dbReference type="ARBA" id="ARBA00009039"/>
    </source>
</evidence>
<evidence type="ECO:0000256" key="1">
    <source>
        <dbReference type="ARBA" id="ARBA00002667"/>
    </source>
</evidence>
<comment type="function">
    <text evidence="1">Acts as a pheromone, induces cells to develop competence for genetic transformation.</text>
</comment>
<sequence length="44" mass="4804">MKIMNYVELTTDELAAIEGGNILHSIGNAFSSAYHGLVDGWNNH</sequence>
<keyword evidence="6" id="KW-0178">Competence</keyword>
<dbReference type="Proteomes" id="UP000016617">
    <property type="component" value="Unassembled WGS sequence"/>
</dbReference>
<organism evidence="7 8">
    <name type="scientific">Streptococcus sobrinus W1703</name>
    <dbReference type="NCBI Taxonomy" id="1227275"/>
    <lineage>
        <taxon>Bacteria</taxon>
        <taxon>Bacillati</taxon>
        <taxon>Bacillota</taxon>
        <taxon>Bacilli</taxon>
        <taxon>Lactobacillales</taxon>
        <taxon>Streptococcaceae</taxon>
        <taxon>Streptococcus</taxon>
    </lineage>
</organism>
<accession>U2K909</accession>
<evidence type="ECO:0000313" key="7">
    <source>
        <dbReference type="EMBL" id="ERJ73639.1"/>
    </source>
</evidence>
<evidence type="ECO:0000256" key="6">
    <source>
        <dbReference type="ARBA" id="ARBA00023287"/>
    </source>
</evidence>
<dbReference type="HOGENOM" id="CLU_3222857_0_0_9"/>
<dbReference type="NCBIfam" id="TIGR01847">
    <property type="entry name" value="bacteriocin_sig"/>
    <property type="match status" value="1"/>
</dbReference>
<keyword evidence="5" id="KW-0588">Pheromone</keyword>
<dbReference type="GO" id="GO:0005576">
    <property type="term" value="C:extracellular region"/>
    <property type="evidence" value="ECO:0007669"/>
    <property type="project" value="UniProtKB-SubCell"/>
</dbReference>
<name>U2K909_9STRE</name>
<comment type="caution">
    <text evidence="7">The sequence shown here is derived from an EMBL/GenBank/DDBJ whole genome shotgun (WGS) entry which is preliminary data.</text>
</comment>
<dbReference type="GO" id="GO:0030420">
    <property type="term" value="P:establishment of competence for transformation"/>
    <property type="evidence" value="ECO:0007669"/>
    <property type="project" value="UniProtKB-KW"/>
</dbReference>
<protein>
    <submittedName>
        <fullName evidence="7">Bacteriocin-type signal sequence</fullName>
    </submittedName>
</protein>
<evidence type="ECO:0000256" key="2">
    <source>
        <dbReference type="ARBA" id="ARBA00004613"/>
    </source>
</evidence>
<dbReference type="AlphaFoldDB" id="U2K909"/>
<proteinExistence type="inferred from homology"/>
<comment type="similarity">
    <text evidence="3">Belongs to the ComC family.</text>
</comment>
<reference evidence="7 8" key="1">
    <citation type="submission" date="2013-06" db="EMBL/GenBank/DDBJ databases">
        <authorList>
            <person name="Weinstock G."/>
            <person name="Sodergren E."/>
            <person name="Lobos E.A."/>
            <person name="Fulton L."/>
            <person name="Fulton R."/>
            <person name="Courtney L."/>
            <person name="Fronick C."/>
            <person name="O'Laughlin M."/>
            <person name="Godfrey J."/>
            <person name="Wilson R.M."/>
            <person name="Miner T."/>
            <person name="Farmer C."/>
            <person name="Delehaunty K."/>
            <person name="Cordes M."/>
            <person name="Minx P."/>
            <person name="Tomlinson C."/>
            <person name="Chen J."/>
            <person name="Wollam A."/>
            <person name="Pepin K.H."/>
            <person name="Bhonagiri V."/>
            <person name="Zhang X."/>
            <person name="Warren W."/>
            <person name="Mitreva M."/>
            <person name="Mardis E.R."/>
            <person name="Wilson R.K."/>
        </authorList>
    </citation>
    <scope>NUCLEOTIDE SEQUENCE [LARGE SCALE GENOMIC DNA]</scope>
    <source>
        <strain evidence="7 8">W1703</strain>
    </source>
</reference>
<evidence type="ECO:0000256" key="4">
    <source>
        <dbReference type="ARBA" id="ARBA00022525"/>
    </source>
</evidence>
<dbReference type="GeneID" id="93922952"/>
<comment type="subcellular location">
    <subcellularLocation>
        <location evidence="2">Secreted</location>
    </subcellularLocation>
</comment>
<evidence type="ECO:0000313" key="8">
    <source>
        <dbReference type="Proteomes" id="UP000016617"/>
    </source>
</evidence>
<dbReference type="RefSeq" id="WP_021674295.1">
    <property type="nucleotide sequence ID" value="NZ_KI259735.1"/>
</dbReference>